<feature type="chain" id="PRO_5034248170" evidence="10">
    <location>
        <begin position="25"/>
        <end position="309"/>
    </location>
</feature>
<evidence type="ECO:0000259" key="11">
    <source>
        <dbReference type="Pfam" id="PF05572"/>
    </source>
</evidence>
<evidence type="ECO:0000256" key="3">
    <source>
        <dbReference type="ARBA" id="ARBA00022670"/>
    </source>
</evidence>
<keyword evidence="4" id="KW-0479">Metal-binding</keyword>
<name>A0A8H6N555_9PEZI</name>
<dbReference type="InterPro" id="IPR024079">
    <property type="entry name" value="MetalloPept_cat_dom_sf"/>
</dbReference>
<keyword evidence="9" id="KW-1015">Disulfide bond</keyword>
<dbReference type="AlphaFoldDB" id="A0A8H6N555"/>
<dbReference type="GO" id="GO:0008237">
    <property type="term" value="F:metallopeptidase activity"/>
    <property type="evidence" value="ECO:0007669"/>
    <property type="project" value="UniProtKB-KW"/>
</dbReference>
<reference evidence="12" key="1">
    <citation type="journal article" date="2020" name="Phytopathology">
        <title>Genome Sequence Resources of Colletotrichum truncatum, C. plurivorum, C. musicola, and C. sojae: Four Species Pathogenic to Soybean (Glycine max).</title>
        <authorList>
            <person name="Rogerio F."/>
            <person name="Boufleur T.R."/>
            <person name="Ciampi-Guillardi M."/>
            <person name="Sukno S.A."/>
            <person name="Thon M.R."/>
            <person name="Massola Junior N.S."/>
            <person name="Baroncelli R."/>
        </authorList>
    </citation>
    <scope>NUCLEOTIDE SEQUENCE</scope>
    <source>
        <strain evidence="12">LFN0074</strain>
    </source>
</reference>
<keyword evidence="6" id="KW-0378">Hydrolase</keyword>
<evidence type="ECO:0000256" key="10">
    <source>
        <dbReference type="SAM" id="SignalP"/>
    </source>
</evidence>
<evidence type="ECO:0000256" key="9">
    <source>
        <dbReference type="ARBA" id="ARBA00023157"/>
    </source>
</evidence>
<dbReference type="EMBL" id="WIGM01000602">
    <property type="protein sequence ID" value="KAF6820038.1"/>
    <property type="molecule type" value="Genomic_DNA"/>
</dbReference>
<dbReference type="InterPro" id="IPR008754">
    <property type="entry name" value="Peptidase_M43"/>
</dbReference>
<dbReference type="SUPFAM" id="SSF55486">
    <property type="entry name" value="Metalloproteases ('zincins'), catalytic domain"/>
    <property type="match status" value="1"/>
</dbReference>
<comment type="caution">
    <text evidence="12">The sequence shown here is derived from an EMBL/GenBank/DDBJ whole genome shotgun (WGS) entry which is preliminary data.</text>
</comment>
<protein>
    <submittedName>
        <fullName evidence="12">Metalloprotease MEP1</fullName>
    </submittedName>
</protein>
<sequence length="309" mass="34298">MRVSWALLPLSTLIANAASSPADGQQAPARCGTKVADKSFARTLPKVQAHEKSIKLRARDDSSQPGSLPPIDVTVYFHTVSSTDKTDVIKDEVLQKQFAVLQETYAEYDINMHWDRVVASRTVDDFLATFAWPLTSERGELKKQFLSSTRKGGYNALNFYFYTDMPTGEWGSCNLPQDNVTASFEDMTFREDGCNINYIATPGGPNPIVNLGYTAVHEAGHWFGLKHVFHSYQCDGEGDTIDDTPATSTETAGCPIGKDSCPDSPGLDPIHNFMDYSDDYCLTEFTPQQKIRMHASWTTLRSNMTAVPR</sequence>
<dbReference type="PANTHER" id="PTHR47466">
    <property type="match status" value="1"/>
</dbReference>
<dbReference type="GO" id="GO:0006508">
    <property type="term" value="P:proteolysis"/>
    <property type="evidence" value="ECO:0007669"/>
    <property type="project" value="UniProtKB-KW"/>
</dbReference>
<evidence type="ECO:0000313" key="13">
    <source>
        <dbReference type="Proteomes" id="UP000639643"/>
    </source>
</evidence>
<keyword evidence="3 12" id="KW-0645">Protease</keyword>
<keyword evidence="5 10" id="KW-0732">Signal</keyword>
<dbReference type="OrthoDB" id="536211at2759"/>
<keyword evidence="13" id="KW-1185">Reference proteome</keyword>
<dbReference type="CDD" id="cd04275">
    <property type="entry name" value="ZnMc_pappalysin_like"/>
    <property type="match status" value="1"/>
</dbReference>
<dbReference type="Pfam" id="PF05572">
    <property type="entry name" value="Peptidase_M43"/>
    <property type="match status" value="1"/>
</dbReference>
<evidence type="ECO:0000256" key="2">
    <source>
        <dbReference type="ARBA" id="ARBA00008721"/>
    </source>
</evidence>
<evidence type="ECO:0000256" key="4">
    <source>
        <dbReference type="ARBA" id="ARBA00022723"/>
    </source>
</evidence>
<feature type="domain" description="Peptidase M43 pregnancy-associated plasma-A" evidence="11">
    <location>
        <begin position="210"/>
        <end position="295"/>
    </location>
</feature>
<evidence type="ECO:0000256" key="6">
    <source>
        <dbReference type="ARBA" id="ARBA00022801"/>
    </source>
</evidence>
<proteinExistence type="inferred from homology"/>
<dbReference type="GO" id="GO:0046872">
    <property type="term" value="F:metal ion binding"/>
    <property type="evidence" value="ECO:0007669"/>
    <property type="project" value="UniProtKB-KW"/>
</dbReference>
<dbReference type="Gene3D" id="3.40.390.10">
    <property type="entry name" value="Collagenase (Catalytic Domain)"/>
    <property type="match status" value="1"/>
</dbReference>
<comment type="similarity">
    <text evidence="2">Belongs to the peptidase M43B family.</text>
</comment>
<comment type="function">
    <text evidence="1">Secreted metalloproteinase that allows assimilation of proteinaceous substrates.</text>
</comment>
<accession>A0A8H6N555</accession>
<dbReference type="PANTHER" id="PTHR47466:SF1">
    <property type="entry name" value="METALLOPROTEASE MEP1 (AFU_ORTHOLOGUE AFUA_1G07730)-RELATED"/>
    <property type="match status" value="1"/>
</dbReference>
<evidence type="ECO:0000256" key="5">
    <source>
        <dbReference type="ARBA" id="ARBA00022729"/>
    </source>
</evidence>
<keyword evidence="8 12" id="KW-0482">Metalloprotease</keyword>
<evidence type="ECO:0000256" key="7">
    <source>
        <dbReference type="ARBA" id="ARBA00022833"/>
    </source>
</evidence>
<dbReference type="Proteomes" id="UP000639643">
    <property type="component" value="Unassembled WGS sequence"/>
</dbReference>
<gene>
    <name evidence="12" type="ORF">CMUS01_11627</name>
</gene>
<keyword evidence="7" id="KW-0862">Zinc</keyword>
<organism evidence="12 13">
    <name type="scientific">Colletotrichum musicola</name>
    <dbReference type="NCBI Taxonomy" id="2175873"/>
    <lineage>
        <taxon>Eukaryota</taxon>
        <taxon>Fungi</taxon>
        <taxon>Dikarya</taxon>
        <taxon>Ascomycota</taxon>
        <taxon>Pezizomycotina</taxon>
        <taxon>Sordariomycetes</taxon>
        <taxon>Hypocreomycetidae</taxon>
        <taxon>Glomerellales</taxon>
        <taxon>Glomerellaceae</taxon>
        <taxon>Colletotrichum</taxon>
        <taxon>Colletotrichum orchidearum species complex</taxon>
    </lineage>
</organism>
<evidence type="ECO:0000256" key="8">
    <source>
        <dbReference type="ARBA" id="ARBA00023049"/>
    </source>
</evidence>
<evidence type="ECO:0000313" key="12">
    <source>
        <dbReference type="EMBL" id="KAF6820038.1"/>
    </source>
</evidence>
<feature type="signal peptide" evidence="10">
    <location>
        <begin position="1"/>
        <end position="24"/>
    </location>
</feature>
<evidence type="ECO:0000256" key="1">
    <source>
        <dbReference type="ARBA" id="ARBA00003174"/>
    </source>
</evidence>